<proteinExistence type="predicted"/>
<dbReference type="InterPro" id="IPR001810">
    <property type="entry name" value="F-box_dom"/>
</dbReference>
<evidence type="ECO:0000313" key="2">
    <source>
        <dbReference type="EMBL" id="RPD56548.1"/>
    </source>
</evidence>
<dbReference type="STRING" id="1328759.A0A5C2RZX1"/>
<dbReference type="SUPFAM" id="SSF81383">
    <property type="entry name" value="F-box domain"/>
    <property type="match status" value="1"/>
</dbReference>
<organism evidence="2 3">
    <name type="scientific">Lentinus tigrinus ALCF2SS1-6</name>
    <dbReference type="NCBI Taxonomy" id="1328759"/>
    <lineage>
        <taxon>Eukaryota</taxon>
        <taxon>Fungi</taxon>
        <taxon>Dikarya</taxon>
        <taxon>Basidiomycota</taxon>
        <taxon>Agaricomycotina</taxon>
        <taxon>Agaricomycetes</taxon>
        <taxon>Polyporales</taxon>
        <taxon>Polyporaceae</taxon>
        <taxon>Lentinus</taxon>
    </lineage>
</organism>
<protein>
    <recommendedName>
        <fullName evidence="1">F-box domain-containing protein</fullName>
    </recommendedName>
</protein>
<accession>A0A5C2RZX1</accession>
<name>A0A5C2RZX1_9APHY</name>
<evidence type="ECO:0000259" key="1">
    <source>
        <dbReference type="PROSITE" id="PS50181"/>
    </source>
</evidence>
<keyword evidence="3" id="KW-1185">Reference proteome</keyword>
<dbReference type="EMBL" id="ML122287">
    <property type="protein sequence ID" value="RPD56548.1"/>
    <property type="molecule type" value="Genomic_DNA"/>
</dbReference>
<sequence length="413" mass="46860">MPAVFSRPTAEVAEEDLVHLKDMEARHVQSWCLMQVDQCRSRISALRSLRDLEVQGIPEIEDGSPRVQNSALQGGVDSPGGTAISRIQECKTRIRALRFLYNSAAPINHAFPVELLMEIFTYLQPTDFNRCHGAFILRVCRLWTDVLYNTPQFWANVLALYHDISLISDRKLDRFRVALEHSFPLRLSLSLPGLAPALAKLLWSHADRISELHVDIAVSVEGLDLLLGKEMPLLDRLVITPKSSHIIFLFTGTLDSRQYAELPYSTLAPALRSIRVARPHFTASVASASLRHIELIRCWCEVCVMRQGRIFDPLLLALAECVSVETLRITKCLPGHGRWDEPPRPRCSPALYANLPRLHSLYIDDYPVNISLLLSRLIFRSRPDDSSRSTLRHTGRVKVYLSFHPYPILCLVF</sequence>
<reference evidence="2" key="1">
    <citation type="journal article" date="2018" name="Genome Biol. Evol.">
        <title>Genomics and development of Lentinus tigrinus, a white-rot wood-decaying mushroom with dimorphic fruiting bodies.</title>
        <authorList>
            <person name="Wu B."/>
            <person name="Xu Z."/>
            <person name="Knudson A."/>
            <person name="Carlson A."/>
            <person name="Chen N."/>
            <person name="Kovaka S."/>
            <person name="LaButti K."/>
            <person name="Lipzen A."/>
            <person name="Pennachio C."/>
            <person name="Riley R."/>
            <person name="Schakwitz W."/>
            <person name="Umezawa K."/>
            <person name="Ohm R.A."/>
            <person name="Grigoriev I.V."/>
            <person name="Nagy L.G."/>
            <person name="Gibbons J."/>
            <person name="Hibbett D."/>
        </authorList>
    </citation>
    <scope>NUCLEOTIDE SEQUENCE [LARGE SCALE GENOMIC DNA]</scope>
    <source>
        <strain evidence="2">ALCF2SS1-6</strain>
    </source>
</reference>
<dbReference type="Proteomes" id="UP000313359">
    <property type="component" value="Unassembled WGS sequence"/>
</dbReference>
<dbReference type="AlphaFoldDB" id="A0A5C2RZX1"/>
<evidence type="ECO:0000313" key="3">
    <source>
        <dbReference type="Proteomes" id="UP000313359"/>
    </source>
</evidence>
<gene>
    <name evidence="2" type="ORF">L227DRAFT_614424</name>
</gene>
<dbReference type="Pfam" id="PF12937">
    <property type="entry name" value="F-box-like"/>
    <property type="match status" value="1"/>
</dbReference>
<feature type="domain" description="F-box" evidence="1">
    <location>
        <begin position="105"/>
        <end position="157"/>
    </location>
</feature>
<dbReference type="InterPro" id="IPR036047">
    <property type="entry name" value="F-box-like_dom_sf"/>
</dbReference>
<dbReference type="Gene3D" id="1.20.1280.50">
    <property type="match status" value="1"/>
</dbReference>
<dbReference type="PROSITE" id="PS50181">
    <property type="entry name" value="FBOX"/>
    <property type="match status" value="1"/>
</dbReference>
<dbReference type="OrthoDB" id="2754964at2759"/>